<feature type="region of interest" description="Disordered" evidence="1">
    <location>
        <begin position="47"/>
        <end position="72"/>
    </location>
</feature>
<dbReference type="EMBL" id="SJPF01000001">
    <property type="protein sequence ID" value="TWT38789.1"/>
    <property type="molecule type" value="Genomic_DNA"/>
</dbReference>
<evidence type="ECO:0000313" key="2">
    <source>
        <dbReference type="EMBL" id="TWT38789.1"/>
    </source>
</evidence>
<reference evidence="2 3" key="1">
    <citation type="submission" date="2019-02" db="EMBL/GenBank/DDBJ databases">
        <title>Deep-cultivation of Planctomycetes and their phenomic and genomic characterization uncovers novel biology.</title>
        <authorList>
            <person name="Wiegand S."/>
            <person name="Jogler M."/>
            <person name="Boedeker C."/>
            <person name="Pinto D."/>
            <person name="Vollmers J."/>
            <person name="Rivas-Marin E."/>
            <person name="Kohn T."/>
            <person name="Peeters S.H."/>
            <person name="Heuer A."/>
            <person name="Rast P."/>
            <person name="Oberbeckmann S."/>
            <person name="Bunk B."/>
            <person name="Jeske O."/>
            <person name="Meyerdierks A."/>
            <person name="Storesund J.E."/>
            <person name="Kallscheuer N."/>
            <person name="Luecker S."/>
            <person name="Lage O.M."/>
            <person name="Pohl T."/>
            <person name="Merkel B.J."/>
            <person name="Hornburger P."/>
            <person name="Mueller R.-W."/>
            <person name="Bruemmer F."/>
            <person name="Labrenz M."/>
            <person name="Spormann A.M."/>
            <person name="Op Den Camp H."/>
            <person name="Overmann J."/>
            <person name="Amann R."/>
            <person name="Jetten M.S.M."/>
            <person name="Mascher T."/>
            <person name="Medema M.H."/>
            <person name="Devos D.P."/>
            <person name="Kaster A.-K."/>
            <person name="Ovreas L."/>
            <person name="Rohde M."/>
            <person name="Galperin M.Y."/>
            <person name="Jogler C."/>
        </authorList>
    </citation>
    <scope>NUCLEOTIDE SEQUENCE [LARGE SCALE GENOMIC DNA]</scope>
    <source>
        <strain evidence="2 3">Enr8</strain>
    </source>
</reference>
<sequence length="82" mass="8992">MALVVSNWPFHGFSSVSRPSQVIVAYQVAAATKPIANVRQFPWPTNATISKASSSSSRREKDTGDSHERGERAVAMRVYSLL</sequence>
<organism evidence="2 3">
    <name type="scientific">Blastopirellula retiformator</name>
    <dbReference type="NCBI Taxonomy" id="2527970"/>
    <lineage>
        <taxon>Bacteria</taxon>
        <taxon>Pseudomonadati</taxon>
        <taxon>Planctomycetota</taxon>
        <taxon>Planctomycetia</taxon>
        <taxon>Pirellulales</taxon>
        <taxon>Pirellulaceae</taxon>
        <taxon>Blastopirellula</taxon>
    </lineage>
</organism>
<comment type="caution">
    <text evidence="2">The sequence shown here is derived from an EMBL/GenBank/DDBJ whole genome shotgun (WGS) entry which is preliminary data.</text>
</comment>
<evidence type="ECO:0000313" key="3">
    <source>
        <dbReference type="Proteomes" id="UP000318878"/>
    </source>
</evidence>
<feature type="compositionally biased region" description="Basic and acidic residues" evidence="1">
    <location>
        <begin position="57"/>
        <end position="72"/>
    </location>
</feature>
<protein>
    <submittedName>
        <fullName evidence="2">Uncharacterized protein</fullName>
    </submittedName>
</protein>
<dbReference type="AlphaFoldDB" id="A0A5C5VM04"/>
<dbReference type="Proteomes" id="UP000318878">
    <property type="component" value="Unassembled WGS sequence"/>
</dbReference>
<gene>
    <name evidence="2" type="ORF">Enr8_04830</name>
</gene>
<keyword evidence="3" id="KW-1185">Reference proteome</keyword>
<name>A0A5C5VM04_9BACT</name>
<accession>A0A5C5VM04</accession>
<evidence type="ECO:0000256" key="1">
    <source>
        <dbReference type="SAM" id="MobiDB-lite"/>
    </source>
</evidence>
<proteinExistence type="predicted"/>